<reference evidence="1" key="1">
    <citation type="submission" date="2018-02" db="EMBL/GenBank/DDBJ databases">
        <authorList>
            <person name="Kim S.-K."/>
            <person name="Jung H.-I."/>
            <person name="Lee S.-W."/>
        </authorList>
    </citation>
    <scope>NUCLEOTIDE SEQUENCE</scope>
    <source>
        <strain evidence="1">SK3146</strain>
    </source>
</reference>
<protein>
    <submittedName>
        <fullName evidence="1">Uncharacterized protein</fullName>
    </submittedName>
</protein>
<reference evidence="1" key="2">
    <citation type="journal article" date="2021" name="J Anim Sci Technol">
        <title>Complete genome sequence of Paenibacillus konkukensis sp. nov. SK3146 as a potential probiotic strain.</title>
        <authorList>
            <person name="Jung H.I."/>
            <person name="Park S."/>
            <person name="Niu K.M."/>
            <person name="Lee S.W."/>
            <person name="Kothari D."/>
            <person name="Yi K.J."/>
            <person name="Kim S.K."/>
        </authorList>
    </citation>
    <scope>NUCLEOTIDE SEQUENCE</scope>
    <source>
        <strain evidence="1">SK3146</strain>
    </source>
</reference>
<dbReference type="Proteomes" id="UP001057134">
    <property type="component" value="Chromosome"/>
</dbReference>
<proteinExistence type="predicted"/>
<dbReference type="Pfam" id="PF18934">
    <property type="entry name" value="DUF5682"/>
    <property type="match status" value="1"/>
</dbReference>
<name>A0ABY4RVD1_9BACL</name>
<dbReference type="InterPro" id="IPR043737">
    <property type="entry name" value="DUF5682"/>
</dbReference>
<dbReference type="EMBL" id="CP027059">
    <property type="protein sequence ID" value="UQZ85765.1"/>
    <property type="molecule type" value="Genomic_DNA"/>
</dbReference>
<gene>
    <name evidence="1" type="ORF">SK3146_05054</name>
</gene>
<evidence type="ECO:0000313" key="1">
    <source>
        <dbReference type="EMBL" id="UQZ85765.1"/>
    </source>
</evidence>
<organism evidence="1 2">
    <name type="scientific">Paenibacillus konkukensis</name>
    <dbReference type="NCBI Taxonomy" id="2020716"/>
    <lineage>
        <taxon>Bacteria</taxon>
        <taxon>Bacillati</taxon>
        <taxon>Bacillota</taxon>
        <taxon>Bacilli</taxon>
        <taxon>Bacillales</taxon>
        <taxon>Paenibacillaceae</taxon>
        <taxon>Paenibacillus</taxon>
    </lineage>
</organism>
<keyword evidence="2" id="KW-1185">Reference proteome</keyword>
<accession>A0ABY4RVD1</accession>
<evidence type="ECO:0000313" key="2">
    <source>
        <dbReference type="Proteomes" id="UP001057134"/>
    </source>
</evidence>
<sequence length="783" mass="86879">MNRGHGQVHVFGIRHLSPAGAYELRAFLDETEPELVLVEGPSDATEWIGQMTSRGVNPPIAILAYTEQLPVETLVFPLAAYSPEYQAFVWAAERGAKAAFIDLPSDAAVTLHGLRRTSGDGDAEPELQEEAGLDRDSARRAYYGKQRLIYDRLAELSGEADYEAYWERQFEHPLQPGAYRRSLLEYSGQIRAMLEQDEWAFDPQEAAYNAIREAYMRRSIAEAIAAGHPAERIVVVTGAHHASALDKSLPMMTDEELQGLPRRPTKLTLMPYSYYKLSSHSGYGAGNPAPAYFELLWHCLRQGDMAKLPSLYLSSVAARMREEGNSRSTASVIEGVRLAEALASLHGGSLPTNKDLRDAAIVCLGFGELAPVAEALARTDIGTAIGSLPEGISQTSIQDDMNRNLKRLKLDKYKTAVAADLELDLRENRRVQSAEAAFLDLHRSTFLHRLGLLQIAFARNKKVRQNAATWAEHWVLQWTPEAEIQTVESVLKGETIELAAAFVIKERLEQCAEIREASRIIRAAYECGLPDAMEQARQELQRLAVEAGSVPQLAAAAVELSVLIRYGDLRKVDTSALLPLLQLLFLRGALLLVDAAGCSDEAAAGIAQAMGELHGIAQEHYDHVDDALWLRQLQALASRDDRNAKLSGLAFALLLERNQLGSEQVSREVSRRLSPGIPADLGAGWFEGMSMRNRYALLSRTGLWEQLDDYIRSLEGAEFHRSLVFLRRAFGSFEAREKQLVAEMLGELWGIGGDQAGEMLQRPLSEEERRMLDELNDYDFGDL</sequence>